<proteinExistence type="predicted"/>
<dbReference type="Proteomes" id="UP000663829">
    <property type="component" value="Unassembled WGS sequence"/>
</dbReference>
<dbReference type="Proteomes" id="UP000682733">
    <property type="component" value="Unassembled WGS sequence"/>
</dbReference>
<name>A0A815BNI3_9BILA</name>
<sequence>MAILTAPVQDILIIIGVVSGILSLLLVVSLIIFLFYYNRKRGEAKVTANRNNSQSSEKLRAASLSSHNSTITIKTVSDTPQTTNVITSHHSHTNSSRRTQPQKQRQPSNISEVSSLKTSTNYHQKQKQQHSRNTAMTIYPRTTHYDTESERDEIPMKNHVGKKAFTSVIIPRETPYPPEVMRRERIMRSKDAFLT</sequence>
<evidence type="ECO:0000256" key="1">
    <source>
        <dbReference type="SAM" id="MobiDB-lite"/>
    </source>
</evidence>
<keyword evidence="2" id="KW-0472">Membrane</keyword>
<feature type="compositionally biased region" description="Low complexity" evidence="1">
    <location>
        <begin position="82"/>
        <end position="99"/>
    </location>
</feature>
<evidence type="ECO:0000313" key="7">
    <source>
        <dbReference type="Proteomes" id="UP000663829"/>
    </source>
</evidence>
<keyword evidence="7" id="KW-1185">Reference proteome</keyword>
<gene>
    <name evidence="4" type="ORF">GPM918_LOCUS27136</name>
    <name evidence="3" type="ORF">OVA965_LOCUS15668</name>
    <name evidence="6" type="ORF">SRO942_LOCUS27415</name>
    <name evidence="5" type="ORF">TMI583_LOCUS15677</name>
</gene>
<feature type="transmembrane region" description="Helical" evidence="2">
    <location>
        <begin position="12"/>
        <end position="37"/>
    </location>
</feature>
<feature type="compositionally biased region" description="Polar residues" evidence="1">
    <location>
        <begin position="101"/>
        <end position="123"/>
    </location>
</feature>
<comment type="caution">
    <text evidence="4">The sequence shown here is derived from an EMBL/GenBank/DDBJ whole genome shotgun (WGS) entry which is preliminary data.</text>
</comment>
<dbReference type="EMBL" id="CAJOBC010023992">
    <property type="protein sequence ID" value="CAF4061327.1"/>
    <property type="molecule type" value="Genomic_DNA"/>
</dbReference>
<keyword evidence="2" id="KW-1133">Transmembrane helix</keyword>
<dbReference type="EMBL" id="CAJNOK010007100">
    <property type="protein sequence ID" value="CAF1024395.1"/>
    <property type="molecule type" value="Genomic_DNA"/>
</dbReference>
<evidence type="ECO:0000313" key="6">
    <source>
        <dbReference type="EMBL" id="CAF4061327.1"/>
    </source>
</evidence>
<evidence type="ECO:0000313" key="4">
    <source>
        <dbReference type="EMBL" id="CAF1272197.1"/>
    </source>
</evidence>
<accession>A0A815BNI3</accession>
<evidence type="ECO:0000256" key="2">
    <source>
        <dbReference type="SAM" id="Phobius"/>
    </source>
</evidence>
<dbReference type="AlphaFoldDB" id="A0A815BNI3"/>
<feature type="region of interest" description="Disordered" evidence="1">
    <location>
        <begin position="76"/>
        <end position="136"/>
    </location>
</feature>
<evidence type="ECO:0000313" key="5">
    <source>
        <dbReference type="EMBL" id="CAF3792888.1"/>
    </source>
</evidence>
<dbReference type="EMBL" id="CAJOBA010007111">
    <property type="protein sequence ID" value="CAF3792888.1"/>
    <property type="molecule type" value="Genomic_DNA"/>
</dbReference>
<protein>
    <submittedName>
        <fullName evidence="4">Uncharacterized protein</fullName>
    </submittedName>
</protein>
<dbReference type="EMBL" id="CAJNOQ010011261">
    <property type="protein sequence ID" value="CAF1272197.1"/>
    <property type="molecule type" value="Genomic_DNA"/>
</dbReference>
<feature type="region of interest" description="Disordered" evidence="1">
    <location>
        <begin position="47"/>
        <end position="66"/>
    </location>
</feature>
<keyword evidence="2" id="KW-0812">Transmembrane</keyword>
<evidence type="ECO:0000313" key="3">
    <source>
        <dbReference type="EMBL" id="CAF1024395.1"/>
    </source>
</evidence>
<reference evidence="4" key="1">
    <citation type="submission" date="2021-02" db="EMBL/GenBank/DDBJ databases">
        <authorList>
            <person name="Nowell W R."/>
        </authorList>
    </citation>
    <scope>NUCLEOTIDE SEQUENCE</scope>
</reference>
<dbReference type="Proteomes" id="UP000677228">
    <property type="component" value="Unassembled WGS sequence"/>
</dbReference>
<organism evidence="4 7">
    <name type="scientific">Didymodactylos carnosus</name>
    <dbReference type="NCBI Taxonomy" id="1234261"/>
    <lineage>
        <taxon>Eukaryota</taxon>
        <taxon>Metazoa</taxon>
        <taxon>Spiralia</taxon>
        <taxon>Gnathifera</taxon>
        <taxon>Rotifera</taxon>
        <taxon>Eurotatoria</taxon>
        <taxon>Bdelloidea</taxon>
        <taxon>Philodinida</taxon>
        <taxon>Philodinidae</taxon>
        <taxon>Didymodactylos</taxon>
    </lineage>
</organism>
<dbReference type="Proteomes" id="UP000681722">
    <property type="component" value="Unassembled WGS sequence"/>
</dbReference>